<feature type="transmembrane region" description="Helical" evidence="8">
    <location>
        <begin position="370"/>
        <end position="393"/>
    </location>
</feature>
<feature type="transmembrane region" description="Helical" evidence="8">
    <location>
        <begin position="280"/>
        <end position="301"/>
    </location>
</feature>
<comment type="subcellular location">
    <subcellularLocation>
        <location evidence="1">Cell membrane</location>
        <topology evidence="1">Multi-pass membrane protein</topology>
    </subcellularLocation>
</comment>
<dbReference type="InterPro" id="IPR051084">
    <property type="entry name" value="H+-coupled_symporters"/>
</dbReference>
<keyword evidence="2" id="KW-0813">Transport</keyword>
<keyword evidence="4 8" id="KW-0812">Transmembrane</keyword>
<keyword evidence="11" id="KW-1185">Reference proteome</keyword>
<evidence type="ECO:0000256" key="7">
    <source>
        <dbReference type="ARBA" id="ARBA00023136"/>
    </source>
</evidence>
<name>A0ABM7G264_9SPHN</name>
<dbReference type="PANTHER" id="PTHR43528:SF1">
    <property type="entry name" value="ALPHA-KETOGLUTARATE PERMEASE"/>
    <property type="match status" value="1"/>
</dbReference>
<accession>A0ABM7G264</accession>
<dbReference type="Proteomes" id="UP001059971">
    <property type="component" value="Chromosome 1"/>
</dbReference>
<feature type="transmembrane region" description="Helical" evidence="8">
    <location>
        <begin position="308"/>
        <end position="328"/>
    </location>
</feature>
<dbReference type="RefSeq" id="WP_261935417.1">
    <property type="nucleotide sequence ID" value="NZ_AP018817.1"/>
</dbReference>
<feature type="domain" description="Major facilitator superfamily (MFS) profile" evidence="9">
    <location>
        <begin position="19"/>
        <end position="424"/>
    </location>
</feature>
<dbReference type="InterPro" id="IPR005828">
    <property type="entry name" value="MFS_sugar_transport-like"/>
</dbReference>
<evidence type="ECO:0000313" key="11">
    <source>
        <dbReference type="Proteomes" id="UP001059971"/>
    </source>
</evidence>
<evidence type="ECO:0000256" key="1">
    <source>
        <dbReference type="ARBA" id="ARBA00004651"/>
    </source>
</evidence>
<evidence type="ECO:0000256" key="3">
    <source>
        <dbReference type="ARBA" id="ARBA00022475"/>
    </source>
</evidence>
<keyword evidence="6 8" id="KW-1133">Transmembrane helix</keyword>
<keyword evidence="5" id="KW-0769">Symport</keyword>
<dbReference type="EMBL" id="AP018817">
    <property type="protein sequence ID" value="BBF71399.1"/>
    <property type="molecule type" value="Genomic_DNA"/>
</dbReference>
<feature type="transmembrane region" description="Helical" evidence="8">
    <location>
        <begin position="88"/>
        <end position="107"/>
    </location>
</feature>
<organism evidence="10 11">
    <name type="scientific">Sphingomonas bisphenolicum</name>
    <dbReference type="NCBI Taxonomy" id="296544"/>
    <lineage>
        <taxon>Bacteria</taxon>
        <taxon>Pseudomonadati</taxon>
        <taxon>Pseudomonadota</taxon>
        <taxon>Alphaproteobacteria</taxon>
        <taxon>Sphingomonadales</taxon>
        <taxon>Sphingomonadaceae</taxon>
        <taxon>Sphingomonas</taxon>
    </lineage>
</organism>
<feature type="transmembrane region" description="Helical" evidence="8">
    <location>
        <begin position="334"/>
        <end position="358"/>
    </location>
</feature>
<dbReference type="Pfam" id="PF07690">
    <property type="entry name" value="MFS_1"/>
    <property type="match status" value="1"/>
</dbReference>
<evidence type="ECO:0000256" key="5">
    <source>
        <dbReference type="ARBA" id="ARBA00022847"/>
    </source>
</evidence>
<dbReference type="PANTHER" id="PTHR43528">
    <property type="entry name" value="ALPHA-KETOGLUTARATE PERMEASE"/>
    <property type="match status" value="1"/>
</dbReference>
<dbReference type="Pfam" id="PF00083">
    <property type="entry name" value="Sugar_tr"/>
    <property type="match status" value="1"/>
</dbReference>
<proteinExistence type="predicted"/>
<dbReference type="InterPro" id="IPR011701">
    <property type="entry name" value="MFS"/>
</dbReference>
<keyword evidence="3" id="KW-1003">Cell membrane</keyword>
<dbReference type="SUPFAM" id="SSF103473">
    <property type="entry name" value="MFS general substrate transporter"/>
    <property type="match status" value="1"/>
</dbReference>
<evidence type="ECO:0000256" key="2">
    <source>
        <dbReference type="ARBA" id="ARBA00022448"/>
    </source>
</evidence>
<evidence type="ECO:0000259" key="9">
    <source>
        <dbReference type="PROSITE" id="PS50850"/>
    </source>
</evidence>
<gene>
    <name evidence="10" type="ORF">SBA_ch1_35990</name>
</gene>
<keyword evidence="7 8" id="KW-0472">Membrane</keyword>
<evidence type="ECO:0000256" key="8">
    <source>
        <dbReference type="SAM" id="Phobius"/>
    </source>
</evidence>
<feature type="transmembrane region" description="Helical" evidence="8">
    <location>
        <begin position="119"/>
        <end position="144"/>
    </location>
</feature>
<dbReference type="PROSITE" id="PS50850">
    <property type="entry name" value="MFS"/>
    <property type="match status" value="1"/>
</dbReference>
<feature type="transmembrane region" description="Helical" evidence="8">
    <location>
        <begin position="165"/>
        <end position="183"/>
    </location>
</feature>
<evidence type="ECO:0000313" key="10">
    <source>
        <dbReference type="EMBL" id="BBF71399.1"/>
    </source>
</evidence>
<feature type="transmembrane region" description="Helical" evidence="8">
    <location>
        <begin position="20"/>
        <end position="41"/>
    </location>
</feature>
<dbReference type="InterPro" id="IPR020846">
    <property type="entry name" value="MFS_dom"/>
</dbReference>
<reference evidence="10" key="1">
    <citation type="submission" date="2018-07" db="EMBL/GenBank/DDBJ databases">
        <title>Complete genome sequence of Sphingomonas bisphenolicum strain AO1, a bisphenol A degradative bacterium isolated from Japanese farm field.</title>
        <authorList>
            <person name="Murakami M."/>
            <person name="Koh M."/>
            <person name="Koba S."/>
            <person name="Matsumura Y."/>
        </authorList>
    </citation>
    <scope>NUCLEOTIDE SEQUENCE</scope>
    <source>
        <strain evidence="10">AO1</strain>
    </source>
</reference>
<feature type="transmembrane region" description="Helical" evidence="8">
    <location>
        <begin position="189"/>
        <end position="208"/>
    </location>
</feature>
<evidence type="ECO:0000256" key="6">
    <source>
        <dbReference type="ARBA" id="ARBA00022989"/>
    </source>
</evidence>
<evidence type="ECO:0000256" key="4">
    <source>
        <dbReference type="ARBA" id="ARBA00022692"/>
    </source>
</evidence>
<feature type="transmembrane region" description="Helical" evidence="8">
    <location>
        <begin position="399"/>
        <end position="420"/>
    </location>
</feature>
<dbReference type="InterPro" id="IPR036259">
    <property type="entry name" value="MFS_trans_sf"/>
</dbReference>
<dbReference type="Gene3D" id="1.20.1250.20">
    <property type="entry name" value="MFS general substrate transporter like domains"/>
    <property type="match status" value="2"/>
</dbReference>
<feature type="transmembrane region" description="Helical" evidence="8">
    <location>
        <begin position="247"/>
        <end position="268"/>
    </location>
</feature>
<protein>
    <submittedName>
        <fullName evidence="10">MFS transporter</fullName>
    </submittedName>
</protein>
<sequence>MQVDRLADPISPRSLPTRSLAVAGLSTIVEWYDFTLYLYFATVLSRTFFGGGAVGLGDALAGFALAYLMRPVGAIVFGHIGDRYGRRVTMLLSMGMMTAAMLATAMLPTHAQVGPLAGWLMIGLRCVMAFSVGGEYTGVVAYLLEGARAGRRGFVTSLASAASEVGALLAAGVSAITVASLSAQSLTDWGWRIPFLVGAALAGVILVARSTMAESPDFLRQQAQATTPANPLAHSLRHHRAAIGRGFAISALGSITYYVGITYVPSFLAAMGTTGESDALWLSTLAALAVIMVTPLVGWLTDRVGRRPVLVALALAGMVLPMAMFLLMQGGFGVALAGAVVLACLGGAVSAVGAVATAEQFPGEGRLSGLAFGATSATALFGGLTPWLAHWLIERSGWAPAPGAMIALVALCVLPVLLTLPETAPRIRKKADPSPARPFA</sequence>